<dbReference type="PANTHER" id="PTHR43355">
    <property type="entry name" value="FLAVIN REDUCTASE (NADPH)"/>
    <property type="match status" value="1"/>
</dbReference>
<dbReference type="PROSITE" id="PS00018">
    <property type="entry name" value="EF_HAND_1"/>
    <property type="match status" value="1"/>
</dbReference>
<reference evidence="2 3" key="1">
    <citation type="submission" date="2019-06" db="EMBL/GenBank/DDBJ databases">
        <title>Draft genome of C. phoceense Strain 272.</title>
        <authorList>
            <person name="Pacheco L.G.C."/>
            <person name="Barberis C.M."/>
            <person name="Almuzara M.N."/>
            <person name="Traglia G.M."/>
            <person name="Santos C.S."/>
            <person name="Rocha D.J.P.G."/>
            <person name="Aguiar E.R.G.R."/>
            <person name="Vay C.A."/>
        </authorList>
    </citation>
    <scope>NUCLEOTIDE SEQUENCE [LARGE SCALE GENOMIC DNA]</scope>
    <source>
        <strain evidence="2 3">272</strain>
    </source>
</reference>
<dbReference type="SUPFAM" id="SSF51735">
    <property type="entry name" value="NAD(P)-binding Rossmann-fold domains"/>
    <property type="match status" value="1"/>
</dbReference>
<dbReference type="InterPro" id="IPR018247">
    <property type="entry name" value="EF_Hand_1_Ca_BS"/>
</dbReference>
<protein>
    <recommendedName>
        <fullName evidence="1">NAD(P)-binding domain-containing protein</fullName>
    </recommendedName>
</protein>
<evidence type="ECO:0000259" key="1">
    <source>
        <dbReference type="Pfam" id="PF13460"/>
    </source>
</evidence>
<dbReference type="Proteomes" id="UP000318080">
    <property type="component" value="Unassembled WGS sequence"/>
</dbReference>
<dbReference type="STRING" id="1686286.GCA_900092335_01053"/>
<dbReference type="Pfam" id="PF13460">
    <property type="entry name" value="NAD_binding_10"/>
    <property type="match status" value="1"/>
</dbReference>
<dbReference type="RefSeq" id="WP_141629005.1">
    <property type="nucleotide sequence ID" value="NZ_VHIR01000010.1"/>
</dbReference>
<dbReference type="PANTHER" id="PTHR43355:SF2">
    <property type="entry name" value="FLAVIN REDUCTASE (NADPH)"/>
    <property type="match status" value="1"/>
</dbReference>
<dbReference type="GO" id="GO:0016646">
    <property type="term" value="F:oxidoreductase activity, acting on the CH-NH group of donors, NAD or NADP as acceptor"/>
    <property type="evidence" value="ECO:0007669"/>
    <property type="project" value="TreeGrafter"/>
</dbReference>
<gene>
    <name evidence="2" type="ORF">EJK80_08160</name>
</gene>
<organism evidence="2 3">
    <name type="scientific">Corynebacterium phoceense</name>
    <dbReference type="NCBI Taxonomy" id="1686286"/>
    <lineage>
        <taxon>Bacteria</taxon>
        <taxon>Bacillati</taxon>
        <taxon>Actinomycetota</taxon>
        <taxon>Actinomycetes</taxon>
        <taxon>Mycobacteriales</taxon>
        <taxon>Corynebacteriaceae</taxon>
        <taxon>Corynebacterium</taxon>
    </lineage>
</organism>
<evidence type="ECO:0000313" key="2">
    <source>
        <dbReference type="EMBL" id="TQE43312.1"/>
    </source>
</evidence>
<dbReference type="InterPro" id="IPR051606">
    <property type="entry name" value="Polyketide_Oxido-like"/>
</dbReference>
<comment type="caution">
    <text evidence="2">The sequence shown here is derived from an EMBL/GenBank/DDBJ whole genome shotgun (WGS) entry which is preliminary data.</text>
</comment>
<feature type="domain" description="NAD(P)-binding" evidence="1">
    <location>
        <begin position="8"/>
        <end position="195"/>
    </location>
</feature>
<keyword evidence="3" id="KW-1185">Reference proteome</keyword>
<evidence type="ECO:0000313" key="3">
    <source>
        <dbReference type="Proteomes" id="UP000318080"/>
    </source>
</evidence>
<sequence>MKIAVIAANGKAGQRIVKEAQAAGHDVTAIVRGENRSAATNVITRDIMDITAQDLAGFDAVVNAFGAFTPETLPLHTRSVAHLGDVLAGSDARLYVVGRAGSMIVDDKGTKLLEAPDFPNMFVPLASAQSEQLDYLRMRDDFNWTFVSPAAEFDAEGERTGKFEIVDSDKFTVDANGNNEISYADYALGMVKLIESGLYNHKRVNIRH</sequence>
<proteinExistence type="predicted"/>
<dbReference type="InterPro" id="IPR036291">
    <property type="entry name" value="NAD(P)-bd_dom_sf"/>
</dbReference>
<dbReference type="InterPro" id="IPR016040">
    <property type="entry name" value="NAD(P)-bd_dom"/>
</dbReference>
<dbReference type="AlphaFoldDB" id="A0A540R6K0"/>
<dbReference type="Gene3D" id="3.40.50.720">
    <property type="entry name" value="NAD(P)-binding Rossmann-like Domain"/>
    <property type="match status" value="1"/>
</dbReference>
<accession>A0A540R6K0</accession>
<dbReference type="EMBL" id="VHIR01000010">
    <property type="protein sequence ID" value="TQE43312.1"/>
    <property type="molecule type" value="Genomic_DNA"/>
</dbReference>
<name>A0A540R6K0_9CORY</name>